<dbReference type="PANTHER" id="PTHR11592:SF134">
    <property type="entry name" value="PHOSPHOLIPID HYDROPEROXIDE GLUTATHIONE PEROXIDASE"/>
    <property type="match status" value="1"/>
</dbReference>
<dbReference type="PROSITE" id="PS51355">
    <property type="entry name" value="GLUTATHIONE_PEROXID_3"/>
    <property type="match status" value="1"/>
</dbReference>
<dbReference type="Gene3D" id="3.40.30.10">
    <property type="entry name" value="Glutaredoxin"/>
    <property type="match status" value="1"/>
</dbReference>
<dbReference type="InterPro" id="IPR000889">
    <property type="entry name" value="Glutathione_peroxidase"/>
</dbReference>
<dbReference type="PRINTS" id="PR01011">
    <property type="entry name" value="GLUTPROXDASE"/>
</dbReference>
<evidence type="ECO:0000256" key="3">
    <source>
        <dbReference type="ARBA" id="ARBA00023002"/>
    </source>
</evidence>
<dbReference type="InterPro" id="IPR036249">
    <property type="entry name" value="Thioredoxin-like_sf"/>
</dbReference>
<dbReference type="GO" id="GO:0004601">
    <property type="term" value="F:peroxidase activity"/>
    <property type="evidence" value="ECO:0007669"/>
    <property type="project" value="UniProtKB-KW"/>
</dbReference>
<evidence type="ECO:0000256" key="4">
    <source>
        <dbReference type="RuleBase" id="RU000499"/>
    </source>
</evidence>
<evidence type="ECO:0000256" key="1">
    <source>
        <dbReference type="ARBA" id="ARBA00006926"/>
    </source>
</evidence>
<comment type="similarity">
    <text evidence="1 4">Belongs to the glutathione peroxidase family.</text>
</comment>
<dbReference type="Proteomes" id="UP000053660">
    <property type="component" value="Unassembled WGS sequence"/>
</dbReference>
<reference evidence="5 6" key="1">
    <citation type="submission" date="2014-03" db="EMBL/GenBank/DDBJ databases">
        <title>Draft genome of the hookworm Oesophagostomum dentatum.</title>
        <authorList>
            <person name="Mitreva M."/>
        </authorList>
    </citation>
    <scope>NUCLEOTIDE SEQUENCE [LARGE SCALE GENOMIC DNA]</scope>
    <source>
        <strain evidence="5 6">OD-Hann</strain>
    </source>
</reference>
<evidence type="ECO:0000256" key="2">
    <source>
        <dbReference type="ARBA" id="ARBA00022559"/>
    </source>
</evidence>
<dbReference type="PROSITE" id="PS00460">
    <property type="entry name" value="GLUTATHIONE_PEROXID_1"/>
    <property type="match status" value="1"/>
</dbReference>
<name>A0A0B1SHF9_OESDE</name>
<keyword evidence="2 4" id="KW-0575">Peroxidase</keyword>
<keyword evidence="6" id="KW-1185">Reference proteome</keyword>
<dbReference type="Pfam" id="PF00255">
    <property type="entry name" value="GSHPx"/>
    <property type="match status" value="1"/>
</dbReference>
<dbReference type="GO" id="GO:0006979">
    <property type="term" value="P:response to oxidative stress"/>
    <property type="evidence" value="ECO:0007669"/>
    <property type="project" value="InterPro"/>
</dbReference>
<evidence type="ECO:0000313" key="6">
    <source>
        <dbReference type="Proteomes" id="UP000053660"/>
    </source>
</evidence>
<proteinExistence type="inferred from homology"/>
<sequence length="73" mass="8051">MTANTIYQFNVKDADGNDVSLEKYKGKVVVIVNVASQCGFTNSNYTQLKELLDKYHSKGLEVAAFPCNQFGGQ</sequence>
<dbReference type="SUPFAM" id="SSF52833">
    <property type="entry name" value="Thioredoxin-like"/>
    <property type="match status" value="1"/>
</dbReference>
<dbReference type="AlphaFoldDB" id="A0A0B1SHF9"/>
<protein>
    <recommendedName>
        <fullName evidence="4">Glutathione peroxidase</fullName>
    </recommendedName>
</protein>
<dbReference type="OrthoDB" id="446890at2759"/>
<feature type="non-terminal residue" evidence="5">
    <location>
        <position position="73"/>
    </location>
</feature>
<evidence type="ECO:0000313" key="5">
    <source>
        <dbReference type="EMBL" id="KHJ82967.1"/>
    </source>
</evidence>
<gene>
    <name evidence="5" type="ORF">OESDEN_17338</name>
</gene>
<dbReference type="PANTHER" id="PTHR11592">
    <property type="entry name" value="GLUTATHIONE PEROXIDASE"/>
    <property type="match status" value="1"/>
</dbReference>
<dbReference type="InterPro" id="IPR029759">
    <property type="entry name" value="GPX_AS"/>
</dbReference>
<organism evidence="5 6">
    <name type="scientific">Oesophagostomum dentatum</name>
    <name type="common">Nodular worm</name>
    <dbReference type="NCBI Taxonomy" id="61180"/>
    <lineage>
        <taxon>Eukaryota</taxon>
        <taxon>Metazoa</taxon>
        <taxon>Ecdysozoa</taxon>
        <taxon>Nematoda</taxon>
        <taxon>Chromadorea</taxon>
        <taxon>Rhabditida</taxon>
        <taxon>Rhabditina</taxon>
        <taxon>Rhabditomorpha</taxon>
        <taxon>Strongyloidea</taxon>
        <taxon>Strongylidae</taxon>
        <taxon>Oesophagostomum</taxon>
    </lineage>
</organism>
<dbReference type="EMBL" id="KN576077">
    <property type="protein sequence ID" value="KHJ82967.1"/>
    <property type="molecule type" value="Genomic_DNA"/>
</dbReference>
<keyword evidence="3 4" id="KW-0560">Oxidoreductase</keyword>
<accession>A0A0B1SHF9</accession>